<dbReference type="GO" id="GO:0000293">
    <property type="term" value="F:ferric-chelate reductase activity"/>
    <property type="evidence" value="ECO:0007669"/>
    <property type="project" value="TreeGrafter"/>
</dbReference>
<dbReference type="InterPro" id="IPR013130">
    <property type="entry name" value="Fe3_Rdtase_TM_dom"/>
</dbReference>
<dbReference type="Pfam" id="PF08022">
    <property type="entry name" value="FAD_binding_8"/>
    <property type="match status" value="1"/>
</dbReference>
<feature type="transmembrane region" description="Helical" evidence="6">
    <location>
        <begin position="12"/>
        <end position="31"/>
    </location>
</feature>
<dbReference type="EMBL" id="JADCNM010000012">
    <property type="protein sequence ID" value="KAG0459055.1"/>
    <property type="molecule type" value="Genomic_DNA"/>
</dbReference>
<evidence type="ECO:0000313" key="8">
    <source>
        <dbReference type="EMBL" id="KAG0459055.1"/>
    </source>
</evidence>
<feature type="transmembrane region" description="Helical" evidence="6">
    <location>
        <begin position="202"/>
        <end position="225"/>
    </location>
</feature>
<dbReference type="InterPro" id="IPR039261">
    <property type="entry name" value="FNR_nucleotide-bd"/>
</dbReference>
<dbReference type="InterPro" id="IPR013112">
    <property type="entry name" value="FAD-bd_8"/>
</dbReference>
<dbReference type="GO" id="GO:0005886">
    <property type="term" value="C:plasma membrane"/>
    <property type="evidence" value="ECO:0007669"/>
    <property type="project" value="TreeGrafter"/>
</dbReference>
<organism evidence="8 9">
    <name type="scientific">Vanilla planifolia</name>
    <name type="common">Vanilla</name>
    <dbReference type="NCBI Taxonomy" id="51239"/>
    <lineage>
        <taxon>Eukaryota</taxon>
        <taxon>Viridiplantae</taxon>
        <taxon>Streptophyta</taxon>
        <taxon>Embryophyta</taxon>
        <taxon>Tracheophyta</taxon>
        <taxon>Spermatophyta</taxon>
        <taxon>Magnoliopsida</taxon>
        <taxon>Liliopsida</taxon>
        <taxon>Asparagales</taxon>
        <taxon>Orchidaceae</taxon>
        <taxon>Vanilloideae</taxon>
        <taxon>Vanilleae</taxon>
        <taxon>Vanilla</taxon>
    </lineage>
</organism>
<accession>A0A835UFE6</accession>
<sequence length="703" mass="78566">MGCWKKEPVLVAIRALMGLVFVGWLMVWVVMPTKIFRDNWSTKLESGTRTTYLGREGTWILVFTVPILFIAVLGCVCLHLAEKNRTAERRGKQSWTLRAWRRPALLRGPLGVLSGMELAFSLMFIVLVLWALSLYLRVGLSGVSSTTAAEYREKLWEAKLYDAGLQLGLVGNLCTAFLFFPVSRGSSLLPLVGLTSESSIKYHVWIGHLVMSLFSAHGLCFVIVWLVEGRASEMLKWASVSISNVAGEIALLCGLALWAVTFPRIRRKFFELFFYTHYLYIPFLFFYLLHIGFTVFSLILPGIYLFAIDRFLRLLQSQRRVRLESARLLPDALELNFAKSPGFSYSPASALFIKVRSISSLQWHPFTISSSASLEPDRLSVVIKKDGAWTEKLYNKLSHASLERLEVAVEGPYGHSSIDFLSYDSLILVSGGSGITPFISIIRELIHRSMIPGSQTPSVSLICSFKTTDALGILHLLLPMPNSSYKVSDFSRLDIRVSAFVTREKSPPRPAEADRKLTRTVWLKPNPSDSAVAPVLGPNSWLWLAAVISSSFVSFLLLLGIVTRYYVYPIDQDTDTIFPCTKRALLNLLLMCWSIAATAGVAVLWNKKAAEREKKQMQCEVSPRLWTAAGEVECFPSGSLTEAITVHYGARPELKDMILEIGRRGGNVQVMASGPSLLRREVAAICSSSSVENLHYEAMSFTW</sequence>
<feature type="transmembrane region" description="Helical" evidence="6">
    <location>
        <begin position="110"/>
        <end position="132"/>
    </location>
</feature>
<dbReference type="AlphaFoldDB" id="A0A835UFE6"/>
<keyword evidence="2 6" id="KW-0812">Transmembrane</keyword>
<protein>
    <recommendedName>
        <fullName evidence="7">FAD-binding FR-type domain-containing protein</fullName>
    </recommendedName>
</protein>
<feature type="transmembrane region" description="Helical" evidence="6">
    <location>
        <begin position="59"/>
        <end position="81"/>
    </location>
</feature>
<evidence type="ECO:0000256" key="6">
    <source>
        <dbReference type="SAM" id="Phobius"/>
    </source>
</evidence>
<dbReference type="InterPro" id="IPR013121">
    <property type="entry name" value="Fe_red_NAD-bd_6"/>
</dbReference>
<dbReference type="SFLD" id="SFLDS00052">
    <property type="entry name" value="Ferric_Reductase_Domain"/>
    <property type="match status" value="1"/>
</dbReference>
<feature type="transmembrane region" description="Helical" evidence="6">
    <location>
        <begin position="586"/>
        <end position="605"/>
    </location>
</feature>
<evidence type="ECO:0000256" key="1">
    <source>
        <dbReference type="ARBA" id="ARBA00004141"/>
    </source>
</evidence>
<comment type="caution">
    <text evidence="8">The sequence shown here is derived from an EMBL/GenBank/DDBJ whole genome shotgun (WGS) entry which is preliminary data.</text>
</comment>
<feature type="transmembrane region" description="Helical" evidence="6">
    <location>
        <begin position="237"/>
        <end position="260"/>
    </location>
</feature>
<evidence type="ECO:0000256" key="2">
    <source>
        <dbReference type="ARBA" id="ARBA00022692"/>
    </source>
</evidence>
<reference evidence="8 9" key="1">
    <citation type="journal article" date="2020" name="Nat. Food">
        <title>A phased Vanilla planifolia genome enables genetic improvement of flavour and production.</title>
        <authorList>
            <person name="Hasing T."/>
            <person name="Tang H."/>
            <person name="Brym M."/>
            <person name="Khazi F."/>
            <person name="Huang T."/>
            <person name="Chambers A.H."/>
        </authorList>
    </citation>
    <scope>NUCLEOTIDE SEQUENCE [LARGE SCALE GENOMIC DNA]</scope>
    <source>
        <tissue evidence="8">Leaf</tissue>
    </source>
</reference>
<dbReference type="PROSITE" id="PS51384">
    <property type="entry name" value="FAD_FR"/>
    <property type="match status" value="1"/>
</dbReference>
<dbReference type="Pfam" id="PF08030">
    <property type="entry name" value="NAD_binding_6"/>
    <property type="match status" value="1"/>
</dbReference>
<comment type="subcellular location">
    <subcellularLocation>
        <location evidence="1">Membrane</location>
        <topology evidence="1">Multi-pass membrane protein</topology>
    </subcellularLocation>
</comment>
<dbReference type="InterPro" id="IPR050369">
    <property type="entry name" value="RBOH/FRE"/>
</dbReference>
<dbReference type="CDD" id="cd06186">
    <property type="entry name" value="NOX_Duox_like_FAD_NADP"/>
    <property type="match status" value="1"/>
</dbReference>
<keyword evidence="5 6" id="KW-0472">Membrane</keyword>
<evidence type="ECO:0000256" key="3">
    <source>
        <dbReference type="ARBA" id="ARBA00022989"/>
    </source>
</evidence>
<feature type="transmembrane region" description="Helical" evidence="6">
    <location>
        <begin position="163"/>
        <end position="182"/>
    </location>
</feature>
<feature type="transmembrane region" description="Helical" evidence="6">
    <location>
        <begin position="541"/>
        <end position="566"/>
    </location>
</feature>
<name>A0A835UFE6_VANPL</name>
<keyword evidence="4" id="KW-0560">Oxidoreductase</keyword>
<evidence type="ECO:0000256" key="4">
    <source>
        <dbReference type="ARBA" id="ARBA00023002"/>
    </source>
</evidence>
<evidence type="ECO:0000256" key="5">
    <source>
        <dbReference type="ARBA" id="ARBA00023136"/>
    </source>
</evidence>
<proteinExistence type="predicted"/>
<dbReference type="PANTHER" id="PTHR11972">
    <property type="entry name" value="NADPH OXIDASE"/>
    <property type="match status" value="1"/>
</dbReference>
<dbReference type="Proteomes" id="UP000639772">
    <property type="component" value="Chromosome 12"/>
</dbReference>
<dbReference type="Pfam" id="PF01794">
    <property type="entry name" value="Ferric_reduct"/>
    <property type="match status" value="1"/>
</dbReference>
<evidence type="ECO:0000313" key="9">
    <source>
        <dbReference type="Proteomes" id="UP000639772"/>
    </source>
</evidence>
<dbReference type="SUPFAM" id="SSF52343">
    <property type="entry name" value="Ferredoxin reductase-like, C-terminal NADP-linked domain"/>
    <property type="match status" value="1"/>
</dbReference>
<dbReference type="InterPro" id="IPR017927">
    <property type="entry name" value="FAD-bd_FR_type"/>
</dbReference>
<dbReference type="Gene3D" id="3.40.50.80">
    <property type="entry name" value="Nucleotide-binding domain of ferredoxin-NADP reductase (FNR) module"/>
    <property type="match status" value="1"/>
</dbReference>
<evidence type="ECO:0000259" key="7">
    <source>
        <dbReference type="PROSITE" id="PS51384"/>
    </source>
</evidence>
<dbReference type="PANTHER" id="PTHR11972:SF41">
    <property type="entry name" value="FERRIC REDUCTION OXIDASE 2"/>
    <property type="match status" value="1"/>
</dbReference>
<feature type="domain" description="FAD-binding FR-type" evidence="7">
    <location>
        <begin position="310"/>
        <end position="419"/>
    </location>
</feature>
<keyword evidence="3 6" id="KW-1133">Transmembrane helix</keyword>
<dbReference type="SFLD" id="SFLDG01168">
    <property type="entry name" value="Ferric_reductase_subgroup_(FRE"/>
    <property type="match status" value="1"/>
</dbReference>
<gene>
    <name evidence="8" type="ORF">HPP92_022183</name>
</gene>
<dbReference type="OrthoDB" id="167398at2759"/>